<evidence type="ECO:0000313" key="3">
    <source>
        <dbReference type="EMBL" id="MCU4972207.1"/>
    </source>
</evidence>
<reference evidence="2 4" key="1">
    <citation type="submission" date="2022-09" db="EMBL/GenBank/DDBJ databases">
        <title>Enrichment on poylsaccharides allowed isolation of novel metabolic and taxonomic groups of Haloarchaea.</title>
        <authorList>
            <person name="Sorokin D.Y."/>
            <person name="Elcheninov A.G."/>
            <person name="Khizhniak T.V."/>
            <person name="Kolganova T.V."/>
            <person name="Kublanov I.V."/>
        </authorList>
    </citation>
    <scope>NUCLEOTIDE SEQUENCE</scope>
    <source>
        <strain evidence="3 4">AArc-m2/3/4</strain>
        <strain evidence="2">AArc-xg1-1</strain>
    </source>
</reference>
<dbReference type="EMBL" id="JAOPKA010000013">
    <property type="protein sequence ID" value="MCU4743198.1"/>
    <property type="molecule type" value="Genomic_DNA"/>
</dbReference>
<feature type="domain" description="Halobacterial output" evidence="1">
    <location>
        <begin position="9"/>
        <end position="80"/>
    </location>
</feature>
<dbReference type="RefSeq" id="WP_338005011.1">
    <property type="nucleotide sequence ID" value="NZ_JAOPKA010000013.1"/>
</dbReference>
<proteinExistence type="predicted"/>
<accession>A0AAP3E322</accession>
<dbReference type="Proteomes" id="UP001321018">
    <property type="component" value="Unassembled WGS sequence"/>
</dbReference>
<evidence type="ECO:0000259" key="1">
    <source>
        <dbReference type="Pfam" id="PF18545"/>
    </source>
</evidence>
<organism evidence="2 5">
    <name type="scientific">Natronoglomus mannanivorans</name>
    <dbReference type="NCBI Taxonomy" id="2979990"/>
    <lineage>
        <taxon>Archaea</taxon>
        <taxon>Methanobacteriati</taxon>
        <taxon>Methanobacteriota</taxon>
        <taxon>Stenosarchaea group</taxon>
        <taxon>Halobacteria</taxon>
        <taxon>Halobacteriales</taxon>
        <taxon>Natrialbaceae</taxon>
        <taxon>Natronoglomus</taxon>
    </lineage>
</organism>
<dbReference type="EMBL" id="JAOPKB010000002">
    <property type="protein sequence ID" value="MCU4972207.1"/>
    <property type="molecule type" value="Genomic_DNA"/>
</dbReference>
<dbReference type="Pfam" id="PF18545">
    <property type="entry name" value="HalOD1"/>
    <property type="match status" value="1"/>
</dbReference>
<evidence type="ECO:0000313" key="4">
    <source>
        <dbReference type="Proteomes" id="UP001320972"/>
    </source>
</evidence>
<comment type="caution">
    <text evidence="2">The sequence shown here is derived from an EMBL/GenBank/DDBJ whole genome shotgun (WGS) entry which is preliminary data.</text>
</comment>
<name>A0AAP3E322_9EURY</name>
<protein>
    <recommendedName>
        <fullName evidence="1">Halobacterial output domain-containing protein</fullName>
    </recommendedName>
</protein>
<evidence type="ECO:0000313" key="5">
    <source>
        <dbReference type="Proteomes" id="UP001321018"/>
    </source>
</evidence>
<keyword evidence="4" id="KW-1185">Reference proteome</keyword>
<sequence length="82" mass="8928">MESTLAIDADDVSDRIVAEVASRDGVDPIELPPLFDAVDPDALDVLFAPKANGETRQGRVWFPYAGYDVTIEYDGELAVTIE</sequence>
<dbReference type="Proteomes" id="UP001320972">
    <property type="component" value="Unassembled WGS sequence"/>
</dbReference>
<dbReference type="InterPro" id="IPR040624">
    <property type="entry name" value="HalOD1"/>
</dbReference>
<dbReference type="AlphaFoldDB" id="A0AAP3E322"/>
<evidence type="ECO:0000313" key="2">
    <source>
        <dbReference type="EMBL" id="MCU4743198.1"/>
    </source>
</evidence>
<gene>
    <name evidence="3" type="ORF">OB955_05595</name>
    <name evidence="2" type="ORF">OB960_17560</name>
</gene>